<evidence type="ECO:0000259" key="3">
    <source>
        <dbReference type="SMART" id="SM00093"/>
    </source>
</evidence>
<feature type="chain" id="PRO_5045734195" evidence="2">
    <location>
        <begin position="19"/>
        <end position="432"/>
    </location>
</feature>
<dbReference type="CDD" id="cd00172">
    <property type="entry name" value="serpin"/>
    <property type="match status" value="1"/>
</dbReference>
<evidence type="ECO:0000256" key="2">
    <source>
        <dbReference type="SAM" id="SignalP"/>
    </source>
</evidence>
<reference evidence="4 5" key="1">
    <citation type="submission" date="2024-08" db="EMBL/GenBank/DDBJ databases">
        <authorList>
            <person name="Lu H."/>
        </authorList>
    </citation>
    <scope>NUCLEOTIDE SEQUENCE [LARGE SCALE GENOMIC DNA]</scope>
    <source>
        <strain evidence="4 5">LYH14W</strain>
    </source>
</reference>
<dbReference type="RefSeq" id="WP_394482255.1">
    <property type="nucleotide sequence ID" value="NZ_JBIGHV010000008.1"/>
</dbReference>
<comment type="caution">
    <text evidence="4">The sequence shown here is derived from an EMBL/GenBank/DDBJ whole genome shotgun (WGS) entry which is preliminary data.</text>
</comment>
<dbReference type="EMBL" id="JBIGHV010000008">
    <property type="protein sequence ID" value="MFG6432412.1"/>
    <property type="molecule type" value="Genomic_DNA"/>
</dbReference>
<dbReference type="InterPro" id="IPR042178">
    <property type="entry name" value="Serpin_sf_1"/>
</dbReference>
<dbReference type="Gene3D" id="2.30.39.10">
    <property type="entry name" value="Alpha-1-antitrypsin, domain 1"/>
    <property type="match status" value="1"/>
</dbReference>
<keyword evidence="2" id="KW-0732">Signal</keyword>
<comment type="similarity">
    <text evidence="1">Belongs to the serpin family.</text>
</comment>
<dbReference type="InterPro" id="IPR023796">
    <property type="entry name" value="Serpin_dom"/>
</dbReference>
<dbReference type="SUPFAM" id="SSF56574">
    <property type="entry name" value="Serpins"/>
    <property type="match status" value="1"/>
</dbReference>
<dbReference type="InterPro" id="IPR042185">
    <property type="entry name" value="Serpin_sf_2"/>
</dbReference>
<accession>A0ABW7F711</accession>
<dbReference type="SMART" id="SM00093">
    <property type="entry name" value="SERPIN"/>
    <property type="match status" value="1"/>
</dbReference>
<dbReference type="InterPro" id="IPR000215">
    <property type="entry name" value="Serpin_fam"/>
</dbReference>
<organism evidence="4 5">
    <name type="scientific">Pelomonas parva</name>
    <dbReference type="NCBI Taxonomy" id="3299032"/>
    <lineage>
        <taxon>Bacteria</taxon>
        <taxon>Pseudomonadati</taxon>
        <taxon>Pseudomonadota</taxon>
        <taxon>Betaproteobacteria</taxon>
        <taxon>Burkholderiales</taxon>
        <taxon>Sphaerotilaceae</taxon>
        <taxon>Roseateles</taxon>
    </lineage>
</organism>
<gene>
    <name evidence="4" type="ORF">ACG00Y_21005</name>
</gene>
<name>A0ABW7F711_9BURK</name>
<sequence>MKLHLLHLCLAAAGLAHAQTPQAASAPSKDIVIDSAPADTAAPAVVPPPLSPSRGPAGAALAELGLDLLRQPGSEPAGAVNVAVSPVSLAAGLGLVHAGSGPLGARELAGLVGSRTAGERLLASHLPRLLAALQQPGSGVSLANRVWIARSAGRAVPAAYAERVQQRYQADAALLNFADAEAARRTINRWAADKTAQRIPTLLPPGAVTPASRMVLTSALHFKSPWLKPFDPARTAAKPFHTAPGAIKLVPTMSDEREVRMGQVGQLTVMELPFAAPGYAVLLAMPPQGRDLQAALDDIDGSDLATWGDPLKPLTCRLEMPKLQLAPKPQALKTTLQALGVEAVFGPGADFTPLLGRAAKGVYLDNVYQSVAVTLDEQGGEAAAATAAVGLAKSFSAPAPVCAVNRPFVFAIVHKPTGAPLFVGRIVDPSLP</sequence>
<evidence type="ECO:0000313" key="5">
    <source>
        <dbReference type="Proteomes" id="UP001606210"/>
    </source>
</evidence>
<dbReference type="PANTHER" id="PTHR11461:SF211">
    <property type="entry name" value="GH10112P-RELATED"/>
    <property type="match status" value="1"/>
</dbReference>
<dbReference type="Gene3D" id="3.30.497.10">
    <property type="entry name" value="Antithrombin, subunit I, domain 2"/>
    <property type="match status" value="1"/>
</dbReference>
<dbReference type="InterPro" id="IPR036186">
    <property type="entry name" value="Serpin_sf"/>
</dbReference>
<proteinExistence type="inferred from homology"/>
<protein>
    <submittedName>
        <fullName evidence="4">Serpin family protein</fullName>
    </submittedName>
</protein>
<feature type="domain" description="Serpin" evidence="3">
    <location>
        <begin position="66"/>
        <end position="429"/>
    </location>
</feature>
<dbReference type="Pfam" id="PF00079">
    <property type="entry name" value="Serpin"/>
    <property type="match status" value="1"/>
</dbReference>
<evidence type="ECO:0000256" key="1">
    <source>
        <dbReference type="RuleBase" id="RU000411"/>
    </source>
</evidence>
<dbReference type="Proteomes" id="UP001606210">
    <property type="component" value="Unassembled WGS sequence"/>
</dbReference>
<dbReference type="PANTHER" id="PTHR11461">
    <property type="entry name" value="SERINE PROTEASE INHIBITOR, SERPIN"/>
    <property type="match status" value="1"/>
</dbReference>
<feature type="signal peptide" evidence="2">
    <location>
        <begin position="1"/>
        <end position="18"/>
    </location>
</feature>
<evidence type="ECO:0000313" key="4">
    <source>
        <dbReference type="EMBL" id="MFG6432412.1"/>
    </source>
</evidence>
<keyword evidence="5" id="KW-1185">Reference proteome</keyword>